<feature type="transmembrane region" description="Helical" evidence="1">
    <location>
        <begin position="43"/>
        <end position="62"/>
    </location>
</feature>
<feature type="transmembrane region" description="Helical" evidence="1">
    <location>
        <begin position="366"/>
        <end position="390"/>
    </location>
</feature>
<reference evidence="2" key="1">
    <citation type="submission" date="2023-03" db="EMBL/GenBank/DDBJ databases">
        <title>Edaphobacter sp.</title>
        <authorList>
            <person name="Huber K.J."/>
            <person name="Papendorf J."/>
            <person name="Pilke C."/>
            <person name="Bunk B."/>
            <person name="Sproeer C."/>
            <person name="Pester M."/>
        </authorList>
    </citation>
    <scope>NUCLEOTIDE SEQUENCE</scope>
    <source>
        <strain evidence="2">DSM 110680</strain>
    </source>
</reference>
<dbReference type="Gene3D" id="1.20.1250.20">
    <property type="entry name" value="MFS general substrate transporter like domains"/>
    <property type="match status" value="1"/>
</dbReference>
<keyword evidence="1" id="KW-1133">Transmembrane helix</keyword>
<feature type="transmembrane region" description="Helical" evidence="1">
    <location>
        <begin position="163"/>
        <end position="183"/>
    </location>
</feature>
<feature type="transmembrane region" description="Helical" evidence="1">
    <location>
        <begin position="99"/>
        <end position="122"/>
    </location>
</feature>
<feature type="transmembrane region" description="Helical" evidence="1">
    <location>
        <begin position="212"/>
        <end position="234"/>
    </location>
</feature>
<dbReference type="InterPro" id="IPR036259">
    <property type="entry name" value="MFS_trans_sf"/>
</dbReference>
<proteinExistence type="predicted"/>
<dbReference type="RefSeq" id="WP_348264346.1">
    <property type="nucleotide sequence ID" value="NZ_CP121196.1"/>
</dbReference>
<protein>
    <submittedName>
        <fullName evidence="2">MFS transporter</fullName>
    </submittedName>
</protein>
<keyword evidence="1" id="KW-0812">Transmembrane</keyword>
<feature type="transmembrane region" description="Helical" evidence="1">
    <location>
        <begin position="134"/>
        <end position="157"/>
    </location>
</feature>
<feature type="transmembrane region" description="Helical" evidence="1">
    <location>
        <begin position="335"/>
        <end position="354"/>
    </location>
</feature>
<evidence type="ECO:0000256" key="1">
    <source>
        <dbReference type="SAM" id="Phobius"/>
    </source>
</evidence>
<name>A0AAU7DP82_9BACT</name>
<organism evidence="2">
    <name type="scientific">Telmatobacter sp. DSM 110680</name>
    <dbReference type="NCBI Taxonomy" id="3036704"/>
    <lineage>
        <taxon>Bacteria</taxon>
        <taxon>Pseudomonadati</taxon>
        <taxon>Acidobacteriota</taxon>
        <taxon>Terriglobia</taxon>
        <taxon>Terriglobales</taxon>
        <taxon>Acidobacteriaceae</taxon>
        <taxon>Telmatobacter</taxon>
    </lineage>
</organism>
<feature type="transmembrane region" description="Helical" evidence="1">
    <location>
        <begin position="74"/>
        <end position="93"/>
    </location>
</feature>
<dbReference type="EMBL" id="CP121196">
    <property type="protein sequence ID" value="XBH19131.1"/>
    <property type="molecule type" value="Genomic_DNA"/>
</dbReference>
<dbReference type="SUPFAM" id="SSF103473">
    <property type="entry name" value="MFS general substrate transporter"/>
    <property type="match status" value="1"/>
</dbReference>
<sequence>MENARRLPPTWLMGLTNAPFGLTGGFCAVVIPELLAAHGIPAGHVAAIAAAILSPGFWIFAVSPMLDAWLSRRTYAVIFGSLTAVAIAVTVAHPDRPGLVEAVMLPGFAAAMLYQGSVGGWMGSLVDKKEDGRLGVWFAVSNLGAGGLMMILAGQLVSRLAPALAGMLMGSAVLVPMLLFLVIPSPPARRRPARESFGRFNRELVSLLKQRSVLMALALFLFPAASFALTNVLGGTGADFSANDRTVSLFAGVGSSLAGIAGSFLLFPLARRFPLRPVYLAIGIVGAIFTLSLLTLPRQPWSFGVAITGENLFQALAFATGNGIAFEVIGPDNPFAATLFTVLLAASNMPITYMQLIDGKGYDWMGLTGSIVTDAGVSIVACLTLAWMLFRWRGRPDTALQPIVPLPENAD</sequence>
<feature type="transmembrane region" description="Helical" evidence="1">
    <location>
        <begin position="246"/>
        <end position="266"/>
    </location>
</feature>
<dbReference type="AlphaFoldDB" id="A0AAU7DP82"/>
<gene>
    <name evidence="2" type="ORF">P8935_07375</name>
</gene>
<feature type="transmembrane region" description="Helical" evidence="1">
    <location>
        <begin position="278"/>
        <end position="296"/>
    </location>
</feature>
<keyword evidence="1" id="KW-0472">Membrane</keyword>
<feature type="transmembrane region" description="Helical" evidence="1">
    <location>
        <begin position="12"/>
        <end position="31"/>
    </location>
</feature>
<evidence type="ECO:0000313" key="2">
    <source>
        <dbReference type="EMBL" id="XBH19131.1"/>
    </source>
</evidence>
<accession>A0AAU7DP82</accession>